<organism evidence="1 2">
    <name type="scientific">Diphasiastrum complanatum</name>
    <name type="common">Issler's clubmoss</name>
    <name type="synonym">Lycopodium complanatum</name>
    <dbReference type="NCBI Taxonomy" id="34168"/>
    <lineage>
        <taxon>Eukaryota</taxon>
        <taxon>Viridiplantae</taxon>
        <taxon>Streptophyta</taxon>
        <taxon>Embryophyta</taxon>
        <taxon>Tracheophyta</taxon>
        <taxon>Lycopodiopsida</taxon>
        <taxon>Lycopodiales</taxon>
        <taxon>Lycopodiaceae</taxon>
        <taxon>Lycopodioideae</taxon>
        <taxon>Diphasiastrum</taxon>
    </lineage>
</organism>
<name>A0ACC2E0L0_DIPCM</name>
<accession>A0ACC2E0L0</accession>
<dbReference type="Proteomes" id="UP001162992">
    <property type="component" value="Chromosome 4"/>
</dbReference>
<proteinExistence type="predicted"/>
<protein>
    <submittedName>
        <fullName evidence="1">Uncharacterized protein</fullName>
    </submittedName>
</protein>
<reference evidence="2" key="1">
    <citation type="journal article" date="2024" name="Proc. Natl. Acad. Sci. U.S.A.">
        <title>Extraordinary preservation of gene collinearity over three hundred million years revealed in homosporous lycophytes.</title>
        <authorList>
            <person name="Li C."/>
            <person name="Wickell D."/>
            <person name="Kuo L.Y."/>
            <person name="Chen X."/>
            <person name="Nie B."/>
            <person name="Liao X."/>
            <person name="Peng D."/>
            <person name="Ji J."/>
            <person name="Jenkins J."/>
            <person name="Williams M."/>
            <person name="Shu S."/>
            <person name="Plott C."/>
            <person name="Barry K."/>
            <person name="Rajasekar S."/>
            <person name="Grimwood J."/>
            <person name="Han X."/>
            <person name="Sun S."/>
            <person name="Hou Z."/>
            <person name="He W."/>
            <person name="Dai G."/>
            <person name="Sun C."/>
            <person name="Schmutz J."/>
            <person name="Leebens-Mack J.H."/>
            <person name="Li F.W."/>
            <person name="Wang L."/>
        </authorList>
    </citation>
    <scope>NUCLEOTIDE SEQUENCE [LARGE SCALE GENOMIC DNA]</scope>
    <source>
        <strain evidence="2">cv. PW_Plant_1</strain>
    </source>
</reference>
<sequence>MGNLFSRKPKVTDVDRAILTLKTQRRRLSQYQKQLEAVIEKEKEAARQLVREQKKDRALLALKKKRSQEEMLKKVDAWLLNVEQQLTDIDVAGKQKAVFESLKAGHKAIKDLQNEINIDDVQKLLDETAEAKAYQQEILAVLGEQLSAEDEEAVLAEFDDLETEVALDGLPEIPEFIKKTDAQDVEAEKAEIEPTVATNRLPKQAVAELADAPRKNSGEADEGESFPSSKHEEEITVLDLPSVPKKSPSVASAVKKKVLTERKPEEPLPA</sequence>
<dbReference type="EMBL" id="CM055095">
    <property type="protein sequence ID" value="KAJ7559930.1"/>
    <property type="molecule type" value="Genomic_DNA"/>
</dbReference>
<keyword evidence="2" id="KW-1185">Reference proteome</keyword>
<gene>
    <name evidence="1" type="ORF">O6H91_04G107100</name>
</gene>
<evidence type="ECO:0000313" key="1">
    <source>
        <dbReference type="EMBL" id="KAJ7559930.1"/>
    </source>
</evidence>
<evidence type="ECO:0000313" key="2">
    <source>
        <dbReference type="Proteomes" id="UP001162992"/>
    </source>
</evidence>
<comment type="caution">
    <text evidence="1">The sequence shown here is derived from an EMBL/GenBank/DDBJ whole genome shotgun (WGS) entry which is preliminary data.</text>
</comment>